<sequence length="122" mass="13341">MLVLRDPEATHRIAAPEIRRLVEQRFLDICAEEPYEPDLHGYMIVVEAGDSVQDVEEESGCPLYGAAGSSPYFEVLEELDTCYEMVFVPGDGDFGVVIIIPKLVGIAPELLAVCAEYAVPAP</sequence>
<comment type="caution">
    <text evidence="1">The sequence shown here is derived from an EMBL/GenBank/DDBJ whole genome shotgun (WGS) entry which is preliminary data.</text>
</comment>
<proteinExistence type="predicted"/>
<accession>A0A369XL93</accession>
<dbReference type="Proteomes" id="UP000253831">
    <property type="component" value="Unassembled WGS sequence"/>
</dbReference>
<gene>
    <name evidence="1" type="ORF">DVS81_16000</name>
</gene>
<protein>
    <submittedName>
        <fullName evidence="1">Uncharacterized protein</fullName>
    </submittedName>
</protein>
<name>A0A369XL93_9PROT</name>
<evidence type="ECO:0000313" key="1">
    <source>
        <dbReference type="EMBL" id="RDE49582.1"/>
    </source>
</evidence>
<evidence type="ECO:0000313" key="2">
    <source>
        <dbReference type="Proteomes" id="UP000253831"/>
    </source>
</evidence>
<dbReference type="AlphaFoldDB" id="A0A369XL93"/>
<organism evidence="1 2">
    <name type="scientific">Candidatus Accumulibacter meliphilus</name>
    <dbReference type="NCBI Taxonomy" id="2211374"/>
    <lineage>
        <taxon>Bacteria</taxon>
        <taxon>Pseudomonadati</taxon>
        <taxon>Pseudomonadota</taxon>
        <taxon>Betaproteobacteria</taxon>
        <taxon>Candidatus Accumulibacter</taxon>
    </lineage>
</organism>
<dbReference type="EMBL" id="QPGA01000038">
    <property type="protein sequence ID" value="RDE49582.1"/>
    <property type="molecule type" value="Genomic_DNA"/>
</dbReference>
<reference evidence="1 2" key="1">
    <citation type="submission" date="2018-05" db="EMBL/GenBank/DDBJ databases">
        <title>Integrated omic analyses show evidence that a Ca. Accumulibacter phosphatis strain performs denitrification under micro-aerobic conditions.</title>
        <authorList>
            <person name="Camejo P.Y."/>
            <person name="Katherine M.D."/>
            <person name="Daniel N.R."/>
        </authorList>
    </citation>
    <scope>NUCLEOTIDE SEQUENCE [LARGE SCALE GENOMIC DNA]</scope>
    <source>
        <strain evidence="1">UW-LDO-IC</strain>
    </source>
</reference>